<evidence type="ECO:0000256" key="7">
    <source>
        <dbReference type="ARBA" id="ARBA00022989"/>
    </source>
</evidence>
<dbReference type="RefSeq" id="WP_185693743.1">
    <property type="nucleotide sequence ID" value="NZ_JACHVA010000118.1"/>
</dbReference>
<feature type="transmembrane region" description="Helical" evidence="12">
    <location>
        <begin position="173"/>
        <end position="195"/>
    </location>
</feature>
<dbReference type="InterPro" id="IPR018076">
    <property type="entry name" value="T2SS_GspF_dom"/>
</dbReference>
<dbReference type="GO" id="GO:0009306">
    <property type="term" value="P:protein secretion"/>
    <property type="evidence" value="ECO:0007669"/>
    <property type="project" value="InterPro"/>
</dbReference>
<accession>A0A7X1B034</accession>
<evidence type="ECO:0000313" key="14">
    <source>
        <dbReference type="EMBL" id="MBC2603102.1"/>
    </source>
</evidence>
<comment type="subcellular location">
    <subcellularLocation>
        <location evidence="2 10">Cell membrane</location>
        <topology evidence="2 10">Multi-pass membrane protein</topology>
    </subcellularLocation>
</comment>
<feature type="region of interest" description="Disordered" evidence="11">
    <location>
        <begin position="1"/>
        <end position="63"/>
    </location>
</feature>
<gene>
    <name evidence="14" type="ORF">H5P30_15065</name>
</gene>
<evidence type="ECO:0000256" key="6">
    <source>
        <dbReference type="ARBA" id="ARBA00022692"/>
    </source>
</evidence>
<comment type="similarity">
    <text evidence="3 10">Belongs to the GSP F family.</text>
</comment>
<protein>
    <recommendedName>
        <fullName evidence="9">General secretion pathway protein F</fullName>
    </recommendedName>
</protein>
<evidence type="ECO:0000256" key="4">
    <source>
        <dbReference type="ARBA" id="ARBA00022448"/>
    </source>
</evidence>
<dbReference type="PANTHER" id="PTHR30012:SF0">
    <property type="entry name" value="TYPE II SECRETION SYSTEM PROTEIN F-RELATED"/>
    <property type="match status" value="1"/>
</dbReference>
<evidence type="ECO:0000256" key="9">
    <source>
        <dbReference type="ARBA" id="ARBA00030750"/>
    </source>
</evidence>
<dbReference type="EMBL" id="JACHVA010000118">
    <property type="protein sequence ID" value="MBC2603102.1"/>
    <property type="molecule type" value="Genomic_DNA"/>
</dbReference>
<evidence type="ECO:0000256" key="3">
    <source>
        <dbReference type="ARBA" id="ARBA00005745"/>
    </source>
</evidence>
<keyword evidence="8 12" id="KW-0472">Membrane</keyword>
<dbReference type="InterPro" id="IPR003004">
    <property type="entry name" value="GspF/PilC"/>
</dbReference>
<evidence type="ECO:0000313" key="15">
    <source>
        <dbReference type="Proteomes" id="UP000525652"/>
    </source>
</evidence>
<dbReference type="InterPro" id="IPR042094">
    <property type="entry name" value="T2SS_GspF_sf"/>
</dbReference>
<dbReference type="GO" id="GO:0005886">
    <property type="term" value="C:plasma membrane"/>
    <property type="evidence" value="ECO:0007669"/>
    <property type="project" value="UniProtKB-SubCell"/>
</dbReference>
<dbReference type="AlphaFoldDB" id="A0A7X1B034"/>
<dbReference type="PRINTS" id="PR00812">
    <property type="entry name" value="BCTERIALGSPF"/>
</dbReference>
<keyword evidence="7 12" id="KW-1133">Transmembrane helix</keyword>
<feature type="transmembrane region" description="Helical" evidence="12">
    <location>
        <begin position="215"/>
        <end position="244"/>
    </location>
</feature>
<comment type="caution">
    <text evidence="14">The sequence shown here is derived from an EMBL/GenBank/DDBJ whole genome shotgun (WGS) entry which is preliminary data.</text>
</comment>
<dbReference type="InterPro" id="IPR001992">
    <property type="entry name" value="T2SS_GspF/T4SS_PilC_CS"/>
</dbReference>
<dbReference type="Proteomes" id="UP000525652">
    <property type="component" value="Unassembled WGS sequence"/>
</dbReference>
<dbReference type="Pfam" id="PF00482">
    <property type="entry name" value="T2SSF"/>
    <property type="match status" value="2"/>
</dbReference>
<feature type="domain" description="Type II secretion system protein GspF" evidence="13">
    <location>
        <begin position="72"/>
        <end position="196"/>
    </location>
</feature>
<comment type="function">
    <text evidence="1">Component of the type II secretion system inner membrane complex required for the energy-dependent secretion of extracellular factors such as proteases and toxins from the periplasm.</text>
</comment>
<sequence length="408" mass="44082">MAKFSYTARDASGQSTRGEVEASDRVQATRRLRGMGLRPTSIQEAVSKKRTTQKEKSGKKVAPPGDVQVDAFLKMLLGLVKGGMAIGDAVRNLRDRATSPRLQSLAAAVWARLSDGSTLGQALKDAAPGRSRDTMNTVIEIGEQTGNLPPILEELLAQRDESRDVRRKLIGSLLYPTFLFGMALAVAAFLLFFLMPRVQSTVEGLGSGLSPFAAFLIGASNVLLLAAPILAVTVLIAFLISLVVRRTPEGRFKYDRFLLKVPIVGAIVRDSEVYRLCSILSLLLGSGIHASQAFSLTRQAIRNLELRRRFEEVRNLVNEGASVAVSLQQHGLLNPTASDLLKVGEETGELSSGFETLREEYRESLSNRLRNLTIIVSGAAIGGAFLFVTMVALAVVTSIFQVGNSIGL</sequence>
<evidence type="ECO:0000256" key="2">
    <source>
        <dbReference type="ARBA" id="ARBA00004651"/>
    </source>
</evidence>
<evidence type="ECO:0000256" key="12">
    <source>
        <dbReference type="SAM" id="Phobius"/>
    </source>
</evidence>
<keyword evidence="15" id="KW-1185">Reference proteome</keyword>
<evidence type="ECO:0000256" key="10">
    <source>
        <dbReference type="RuleBase" id="RU003923"/>
    </source>
</evidence>
<keyword evidence="6 10" id="KW-0812">Transmembrane</keyword>
<dbReference type="Gene3D" id="1.20.81.30">
    <property type="entry name" value="Type II secretion system (T2SS), domain F"/>
    <property type="match status" value="2"/>
</dbReference>
<evidence type="ECO:0000259" key="13">
    <source>
        <dbReference type="Pfam" id="PF00482"/>
    </source>
</evidence>
<organism evidence="14 15">
    <name type="scientific">Puniceicoccus vermicola</name>
    <dbReference type="NCBI Taxonomy" id="388746"/>
    <lineage>
        <taxon>Bacteria</taxon>
        <taxon>Pseudomonadati</taxon>
        <taxon>Verrucomicrobiota</taxon>
        <taxon>Opitutia</taxon>
        <taxon>Puniceicoccales</taxon>
        <taxon>Puniceicoccaceae</taxon>
        <taxon>Puniceicoccus</taxon>
    </lineage>
</organism>
<keyword evidence="5" id="KW-1003">Cell membrane</keyword>
<evidence type="ECO:0000256" key="1">
    <source>
        <dbReference type="ARBA" id="ARBA00002684"/>
    </source>
</evidence>
<feature type="transmembrane region" description="Helical" evidence="12">
    <location>
        <begin position="372"/>
        <end position="400"/>
    </location>
</feature>
<proteinExistence type="inferred from homology"/>
<evidence type="ECO:0000256" key="11">
    <source>
        <dbReference type="SAM" id="MobiDB-lite"/>
    </source>
</evidence>
<reference evidence="14 15" key="1">
    <citation type="submission" date="2020-07" db="EMBL/GenBank/DDBJ databases">
        <authorList>
            <person name="Feng X."/>
        </authorList>
    </citation>
    <scope>NUCLEOTIDE SEQUENCE [LARGE SCALE GENOMIC DNA]</scope>
    <source>
        <strain evidence="14 15">JCM14086</strain>
    </source>
</reference>
<feature type="domain" description="Type II secretion system protein GspF" evidence="13">
    <location>
        <begin position="277"/>
        <end position="396"/>
    </location>
</feature>
<dbReference type="PANTHER" id="PTHR30012">
    <property type="entry name" value="GENERAL SECRETION PATHWAY PROTEIN"/>
    <property type="match status" value="1"/>
</dbReference>
<keyword evidence="4 10" id="KW-0813">Transport</keyword>
<evidence type="ECO:0000256" key="5">
    <source>
        <dbReference type="ARBA" id="ARBA00022475"/>
    </source>
</evidence>
<dbReference type="PROSITE" id="PS00874">
    <property type="entry name" value="T2SP_F"/>
    <property type="match status" value="1"/>
</dbReference>
<evidence type="ECO:0000256" key="8">
    <source>
        <dbReference type="ARBA" id="ARBA00023136"/>
    </source>
</evidence>
<name>A0A7X1B034_9BACT</name>